<dbReference type="EMBL" id="DS469645">
    <property type="protein sequence ID" value="EDO37487.1"/>
    <property type="molecule type" value="Genomic_DNA"/>
</dbReference>
<keyword evidence="6" id="KW-0482">Metalloprotease</keyword>
<dbReference type="InterPro" id="IPR018497">
    <property type="entry name" value="Peptidase_M13_C"/>
</dbReference>
<dbReference type="InterPro" id="IPR042089">
    <property type="entry name" value="Peptidase_M13_dom_2"/>
</dbReference>
<reference evidence="9 10" key="1">
    <citation type="journal article" date="2007" name="Science">
        <title>Sea anemone genome reveals ancestral eumetazoan gene repertoire and genomic organization.</title>
        <authorList>
            <person name="Putnam N.H."/>
            <person name="Srivastava M."/>
            <person name="Hellsten U."/>
            <person name="Dirks B."/>
            <person name="Chapman J."/>
            <person name="Salamov A."/>
            <person name="Terry A."/>
            <person name="Shapiro H."/>
            <person name="Lindquist E."/>
            <person name="Kapitonov V.V."/>
            <person name="Jurka J."/>
            <person name="Genikhovich G."/>
            <person name="Grigoriev I.V."/>
            <person name="Lucas S.M."/>
            <person name="Steele R.E."/>
            <person name="Finnerty J.R."/>
            <person name="Technau U."/>
            <person name="Martindale M.Q."/>
            <person name="Rokhsar D.S."/>
        </authorList>
    </citation>
    <scope>NUCLEOTIDE SEQUENCE [LARGE SCALE GENOMIC DNA]</scope>
    <source>
        <strain evidence="10">CH2 X CH6</strain>
    </source>
</reference>
<dbReference type="PRINTS" id="PR00786">
    <property type="entry name" value="NEPRILYSIN"/>
</dbReference>
<evidence type="ECO:0000256" key="3">
    <source>
        <dbReference type="ARBA" id="ARBA00022723"/>
    </source>
</evidence>
<feature type="domain" description="Peptidase M13 C-terminal" evidence="7">
    <location>
        <begin position="221"/>
        <end position="424"/>
    </location>
</feature>
<evidence type="ECO:0000256" key="4">
    <source>
        <dbReference type="ARBA" id="ARBA00022801"/>
    </source>
</evidence>
<feature type="non-terminal residue" evidence="9">
    <location>
        <position position="1"/>
    </location>
</feature>
<accession>A7SFL4</accession>
<dbReference type="Pfam" id="PF05649">
    <property type="entry name" value="Peptidase_M13_N"/>
    <property type="match status" value="1"/>
</dbReference>
<dbReference type="InterPro" id="IPR000718">
    <property type="entry name" value="Peptidase_M13"/>
</dbReference>
<evidence type="ECO:0000313" key="10">
    <source>
        <dbReference type="Proteomes" id="UP000001593"/>
    </source>
</evidence>
<dbReference type="PROSITE" id="PS51885">
    <property type="entry name" value="NEPRILYSIN"/>
    <property type="match status" value="1"/>
</dbReference>
<evidence type="ECO:0000259" key="8">
    <source>
        <dbReference type="Pfam" id="PF05649"/>
    </source>
</evidence>
<keyword evidence="4" id="KW-0378">Hydrolase</keyword>
<dbReference type="SUPFAM" id="SSF55486">
    <property type="entry name" value="Metalloproteases ('zincins'), catalytic domain"/>
    <property type="match status" value="1"/>
</dbReference>
<dbReference type="InterPro" id="IPR008753">
    <property type="entry name" value="Peptidase_M13_N"/>
</dbReference>
<keyword evidence="5" id="KW-0862">Zinc</keyword>
<dbReference type="GO" id="GO:0016485">
    <property type="term" value="P:protein processing"/>
    <property type="evidence" value="ECO:0000318"/>
    <property type="project" value="GO_Central"/>
</dbReference>
<evidence type="ECO:0000256" key="6">
    <source>
        <dbReference type="ARBA" id="ARBA00023049"/>
    </source>
</evidence>
<dbReference type="AlphaFoldDB" id="A7SFL4"/>
<proteinExistence type="predicted"/>
<feature type="domain" description="Peptidase M13 N-terminal" evidence="8">
    <location>
        <begin position="4"/>
        <end position="163"/>
    </location>
</feature>
<evidence type="ECO:0000256" key="2">
    <source>
        <dbReference type="ARBA" id="ARBA00022670"/>
    </source>
</evidence>
<evidence type="ECO:0000256" key="1">
    <source>
        <dbReference type="ARBA" id="ARBA00001947"/>
    </source>
</evidence>
<name>A7SFL4_NEMVE</name>
<dbReference type="PANTHER" id="PTHR11733">
    <property type="entry name" value="ZINC METALLOPROTEASE FAMILY M13 NEPRILYSIN-RELATED"/>
    <property type="match status" value="1"/>
</dbReference>
<evidence type="ECO:0000256" key="5">
    <source>
        <dbReference type="ARBA" id="ARBA00022833"/>
    </source>
</evidence>
<dbReference type="Proteomes" id="UP000001593">
    <property type="component" value="Unassembled WGS sequence"/>
</dbReference>
<gene>
    <name evidence="9" type="ORF">NEMVEDRAFT_v1g116629</name>
</gene>
<dbReference type="PhylomeDB" id="A7SFL4"/>
<dbReference type="GO" id="GO:0004222">
    <property type="term" value="F:metalloendopeptidase activity"/>
    <property type="evidence" value="ECO:0000318"/>
    <property type="project" value="GO_Central"/>
</dbReference>
<dbReference type="Gene3D" id="1.10.1380.10">
    <property type="entry name" value="Neutral endopeptidase , domain2"/>
    <property type="match status" value="1"/>
</dbReference>
<dbReference type="KEGG" id="nve:5509009"/>
<dbReference type="eggNOG" id="KOG3624">
    <property type="taxonomic scope" value="Eukaryota"/>
</dbReference>
<keyword evidence="10" id="KW-1185">Reference proteome</keyword>
<dbReference type="InParanoid" id="A7SFL4"/>
<evidence type="ECO:0000313" key="9">
    <source>
        <dbReference type="EMBL" id="EDO37487.1"/>
    </source>
</evidence>
<keyword evidence="2" id="KW-0645">Protease</keyword>
<comment type="cofactor">
    <cofactor evidence="1">
        <name>Zn(2+)</name>
        <dbReference type="ChEBI" id="CHEBI:29105"/>
    </cofactor>
</comment>
<dbReference type="HOGENOM" id="CLU_006187_1_0_1"/>
<evidence type="ECO:0000259" key="7">
    <source>
        <dbReference type="Pfam" id="PF01431"/>
    </source>
</evidence>
<dbReference type="OMA" id="GIERNWW"/>
<protein>
    <submittedName>
        <fullName evidence="9">Uncharacterized protein</fullName>
    </submittedName>
</protein>
<organism evidence="9 10">
    <name type="scientific">Nematostella vectensis</name>
    <name type="common">Starlet sea anemone</name>
    <dbReference type="NCBI Taxonomy" id="45351"/>
    <lineage>
        <taxon>Eukaryota</taxon>
        <taxon>Metazoa</taxon>
        <taxon>Cnidaria</taxon>
        <taxon>Anthozoa</taxon>
        <taxon>Hexacorallia</taxon>
        <taxon>Actiniaria</taxon>
        <taxon>Edwardsiidae</taxon>
        <taxon>Nematostella</taxon>
    </lineage>
</organism>
<keyword evidence="3" id="KW-0479">Metal-binding</keyword>
<dbReference type="PANTHER" id="PTHR11733:SF240">
    <property type="entry name" value="GH14155P-RELATED"/>
    <property type="match status" value="1"/>
</dbReference>
<dbReference type="GO" id="GO:0046872">
    <property type="term" value="F:metal ion binding"/>
    <property type="evidence" value="ECO:0007669"/>
    <property type="project" value="UniProtKB-KW"/>
</dbReference>
<dbReference type="GO" id="GO:0005886">
    <property type="term" value="C:plasma membrane"/>
    <property type="evidence" value="ECO:0000318"/>
    <property type="project" value="GO_Central"/>
</dbReference>
<dbReference type="Gene3D" id="3.40.390.10">
    <property type="entry name" value="Collagenase (Catalytic Domain)"/>
    <property type="match status" value="1"/>
</dbReference>
<dbReference type="InterPro" id="IPR024079">
    <property type="entry name" value="MetalloPept_cat_dom_sf"/>
</dbReference>
<sequence length="425" mass="48537">LEYIQDVFQEQDFSVNKTDQILAYPPDYYKAVLLLYQNQTNTDPRVLDNYAMWSIIDDVISVLDSNYTNAYMAFMRSKVGNMTVKRWEQCLLKMQQTALRMPLGLLFVDKAFPKESRASIEDMSKYIRNSFIDSVDSLPWMDGATKEKAKEKAIAIHESIGYPDYIKDPAKLEAKIQNLTFGDRLFENTLSLIKFTVQTDLAQLKKPVNREKWELGPSQVNGYYNSRQNRIVFLAGILQPPFFNPLYPKYLNYGGLGMVIGHEITHGFDGSGRMFDKDGNLNNWWSSEASMNFNSKTQCLVHQYNTYSAFGKNLNGSQTLNENIADNGGIKMAYEGYKAWARENSAEGALPGLGLSVDQLFYVGFARPWCSIYTEQTAILQINTDSHSYPKYRVIGPLQNDPLFSEVFKCKKNSKMNPAKKCAVW</sequence>
<dbReference type="CDD" id="cd08662">
    <property type="entry name" value="M13"/>
    <property type="match status" value="1"/>
</dbReference>
<dbReference type="Pfam" id="PF01431">
    <property type="entry name" value="Peptidase_M13"/>
    <property type="match status" value="1"/>
</dbReference>